<dbReference type="Proteomes" id="UP000294830">
    <property type="component" value="Unassembled WGS sequence"/>
</dbReference>
<dbReference type="SMART" id="SM00382">
    <property type="entry name" value="AAA"/>
    <property type="match status" value="1"/>
</dbReference>
<dbReference type="RefSeq" id="WP_131838378.1">
    <property type="nucleotide sequence ID" value="NZ_SLWB01000003.1"/>
</dbReference>
<evidence type="ECO:0000256" key="3">
    <source>
        <dbReference type="ARBA" id="ARBA00022458"/>
    </source>
</evidence>
<evidence type="ECO:0000256" key="2">
    <source>
        <dbReference type="ARBA" id="ARBA00022448"/>
    </source>
</evidence>
<comment type="caution">
    <text evidence="7">The sequence shown here is derived from an EMBL/GenBank/DDBJ whole genome shotgun (WGS) entry which is preliminary data.</text>
</comment>
<dbReference type="Gene3D" id="3.40.50.300">
    <property type="entry name" value="P-loop containing nucleotide triphosphate hydrolases"/>
    <property type="match status" value="1"/>
</dbReference>
<proteinExistence type="inferred from homology"/>
<organism evidence="7 8">
    <name type="scientific">Acetobacteroides hydrogenigenes</name>
    <dbReference type="NCBI Taxonomy" id="979970"/>
    <lineage>
        <taxon>Bacteria</taxon>
        <taxon>Pseudomonadati</taxon>
        <taxon>Bacteroidota</taxon>
        <taxon>Bacteroidia</taxon>
        <taxon>Bacteroidales</taxon>
        <taxon>Rikenellaceae</taxon>
        <taxon>Acetobacteroides</taxon>
    </lineage>
</organism>
<keyword evidence="8" id="KW-1185">Reference proteome</keyword>
<keyword evidence="2" id="KW-0813">Transport</keyword>
<keyword evidence="3" id="KW-0536">Nodulation</keyword>
<evidence type="ECO:0000259" key="6">
    <source>
        <dbReference type="PROSITE" id="PS50893"/>
    </source>
</evidence>
<dbReference type="InterPro" id="IPR050763">
    <property type="entry name" value="ABC_transporter_ATP-binding"/>
</dbReference>
<sequence length="250" mass="27623">MGIGIDIQHITKRYPSATKNSLDGVSLTINPGSKFGILGPNGAGKTTLISIICGIIEKTEGNIFCHSDKGEIEYKEFRKKLGFVPQDYALFQELTSKQNLEYFGALYNLNRKQIASQTDYLLNKLGLAAVADKQVCTFSGGMKRRVNLAIGIIHQPQILILDEPTVGVDVQSKNAIMKLLDELNANGTTIIYTSHHLAEAQEFCNEIALIDMGKIILSQTMASLLKEHQTNSLKEVFLELTGEEYRDSNV</sequence>
<accession>A0A4R2EUM4</accession>
<protein>
    <submittedName>
        <fullName evidence="7">ABC-2 type transport system ATP-binding protein</fullName>
    </submittedName>
</protein>
<dbReference type="Pfam" id="PF00005">
    <property type="entry name" value="ABC_tran"/>
    <property type="match status" value="1"/>
</dbReference>
<dbReference type="SUPFAM" id="SSF52540">
    <property type="entry name" value="P-loop containing nucleoside triphosphate hydrolases"/>
    <property type="match status" value="1"/>
</dbReference>
<dbReference type="PANTHER" id="PTHR42711:SF5">
    <property type="entry name" value="ABC TRANSPORTER ATP-BINDING PROTEIN NATA"/>
    <property type="match status" value="1"/>
</dbReference>
<evidence type="ECO:0000256" key="4">
    <source>
        <dbReference type="ARBA" id="ARBA00022741"/>
    </source>
</evidence>
<dbReference type="OrthoDB" id="9801987at2"/>
<dbReference type="InterPro" id="IPR017871">
    <property type="entry name" value="ABC_transporter-like_CS"/>
</dbReference>
<dbReference type="AlphaFoldDB" id="A0A4R2EUM4"/>
<evidence type="ECO:0000313" key="8">
    <source>
        <dbReference type="Proteomes" id="UP000294830"/>
    </source>
</evidence>
<evidence type="ECO:0000256" key="5">
    <source>
        <dbReference type="ARBA" id="ARBA00022840"/>
    </source>
</evidence>
<dbReference type="PANTHER" id="PTHR42711">
    <property type="entry name" value="ABC TRANSPORTER ATP-BINDING PROTEIN"/>
    <property type="match status" value="1"/>
</dbReference>
<reference evidence="7 8" key="1">
    <citation type="submission" date="2019-03" db="EMBL/GenBank/DDBJ databases">
        <title>Genomic Encyclopedia of Archaeal and Bacterial Type Strains, Phase II (KMG-II): from individual species to whole genera.</title>
        <authorList>
            <person name="Goeker M."/>
        </authorList>
    </citation>
    <scope>NUCLEOTIDE SEQUENCE [LARGE SCALE GENOMIC DNA]</scope>
    <source>
        <strain evidence="7 8">RL-C</strain>
    </source>
</reference>
<feature type="domain" description="ABC transporter" evidence="6">
    <location>
        <begin position="5"/>
        <end position="237"/>
    </location>
</feature>
<evidence type="ECO:0000256" key="1">
    <source>
        <dbReference type="ARBA" id="ARBA00005417"/>
    </source>
</evidence>
<dbReference type="GO" id="GO:0016887">
    <property type="term" value="F:ATP hydrolysis activity"/>
    <property type="evidence" value="ECO:0007669"/>
    <property type="project" value="InterPro"/>
</dbReference>
<evidence type="ECO:0000313" key="7">
    <source>
        <dbReference type="EMBL" id="TCN70504.1"/>
    </source>
</evidence>
<dbReference type="GO" id="GO:0005524">
    <property type="term" value="F:ATP binding"/>
    <property type="evidence" value="ECO:0007669"/>
    <property type="project" value="UniProtKB-KW"/>
</dbReference>
<dbReference type="EMBL" id="SLWB01000003">
    <property type="protein sequence ID" value="TCN70504.1"/>
    <property type="molecule type" value="Genomic_DNA"/>
</dbReference>
<dbReference type="InterPro" id="IPR027417">
    <property type="entry name" value="P-loop_NTPase"/>
</dbReference>
<name>A0A4R2EUM4_9BACT</name>
<dbReference type="PROSITE" id="PS50893">
    <property type="entry name" value="ABC_TRANSPORTER_2"/>
    <property type="match status" value="1"/>
</dbReference>
<keyword evidence="5 7" id="KW-0067">ATP-binding</keyword>
<dbReference type="InterPro" id="IPR003439">
    <property type="entry name" value="ABC_transporter-like_ATP-bd"/>
</dbReference>
<keyword evidence="4" id="KW-0547">Nucleotide-binding</keyword>
<comment type="similarity">
    <text evidence="1">Belongs to the ABC transporter superfamily.</text>
</comment>
<dbReference type="PROSITE" id="PS00211">
    <property type="entry name" value="ABC_TRANSPORTER_1"/>
    <property type="match status" value="1"/>
</dbReference>
<dbReference type="InterPro" id="IPR003593">
    <property type="entry name" value="AAA+_ATPase"/>
</dbReference>
<gene>
    <name evidence="7" type="ORF">CLV25_10319</name>
</gene>